<proteinExistence type="predicted"/>
<evidence type="ECO:0000313" key="1">
    <source>
        <dbReference type="EMBL" id="JAH08235.1"/>
    </source>
</evidence>
<accession>A0A0E9PVY8</accession>
<reference evidence="1" key="1">
    <citation type="submission" date="2014-11" db="EMBL/GenBank/DDBJ databases">
        <authorList>
            <person name="Amaro Gonzalez C."/>
        </authorList>
    </citation>
    <scope>NUCLEOTIDE SEQUENCE</scope>
</reference>
<dbReference type="EMBL" id="GBXM01100342">
    <property type="protein sequence ID" value="JAH08235.1"/>
    <property type="molecule type" value="Transcribed_RNA"/>
</dbReference>
<organism evidence="1">
    <name type="scientific">Anguilla anguilla</name>
    <name type="common">European freshwater eel</name>
    <name type="synonym">Muraena anguilla</name>
    <dbReference type="NCBI Taxonomy" id="7936"/>
    <lineage>
        <taxon>Eukaryota</taxon>
        <taxon>Metazoa</taxon>
        <taxon>Chordata</taxon>
        <taxon>Craniata</taxon>
        <taxon>Vertebrata</taxon>
        <taxon>Euteleostomi</taxon>
        <taxon>Actinopterygii</taxon>
        <taxon>Neopterygii</taxon>
        <taxon>Teleostei</taxon>
        <taxon>Anguilliformes</taxon>
        <taxon>Anguillidae</taxon>
        <taxon>Anguilla</taxon>
    </lineage>
</organism>
<name>A0A0E9PVY8_ANGAN</name>
<sequence length="13" mass="1414">MRLGSSADLNRGH</sequence>
<reference evidence="1" key="2">
    <citation type="journal article" date="2015" name="Fish Shellfish Immunol.">
        <title>Early steps in the European eel (Anguilla anguilla)-Vibrio vulnificus interaction in the gills: Role of the RtxA13 toxin.</title>
        <authorList>
            <person name="Callol A."/>
            <person name="Pajuelo D."/>
            <person name="Ebbesson L."/>
            <person name="Teles M."/>
            <person name="MacKenzie S."/>
            <person name="Amaro C."/>
        </authorList>
    </citation>
    <scope>NUCLEOTIDE SEQUENCE</scope>
</reference>
<protein>
    <submittedName>
        <fullName evidence="1">Uncharacterized protein</fullName>
    </submittedName>
</protein>